<dbReference type="Proteomes" id="UP001558613">
    <property type="component" value="Unassembled WGS sequence"/>
</dbReference>
<protein>
    <recommendedName>
        <fullName evidence="1">DUF5641 domain-containing protein</fullName>
    </recommendedName>
</protein>
<comment type="caution">
    <text evidence="2">The sequence shown here is derived from an EMBL/GenBank/DDBJ whole genome shotgun (WGS) entry which is preliminary data.</text>
</comment>
<proteinExistence type="predicted"/>
<keyword evidence="3" id="KW-1185">Reference proteome</keyword>
<dbReference type="InterPro" id="IPR040676">
    <property type="entry name" value="DUF5641"/>
</dbReference>
<dbReference type="Pfam" id="PF18701">
    <property type="entry name" value="DUF5641"/>
    <property type="match status" value="1"/>
</dbReference>
<evidence type="ECO:0000313" key="3">
    <source>
        <dbReference type="Proteomes" id="UP001558613"/>
    </source>
</evidence>
<accession>A0ABR3LRP0</accession>
<dbReference type="EMBL" id="JAYMGO010000019">
    <property type="protein sequence ID" value="KAL1255559.1"/>
    <property type="molecule type" value="Genomic_DNA"/>
</dbReference>
<evidence type="ECO:0000313" key="2">
    <source>
        <dbReference type="EMBL" id="KAL1255559.1"/>
    </source>
</evidence>
<name>A0ABR3LRP0_9TELE</name>
<dbReference type="PANTHER" id="PTHR47331:SF6">
    <property type="entry name" value="DOUBLECORTIN DOMAIN-CONTAINING PROTEIN"/>
    <property type="match status" value="1"/>
</dbReference>
<organism evidence="2 3">
    <name type="scientific">Cirrhinus molitorella</name>
    <name type="common">mud carp</name>
    <dbReference type="NCBI Taxonomy" id="172907"/>
    <lineage>
        <taxon>Eukaryota</taxon>
        <taxon>Metazoa</taxon>
        <taxon>Chordata</taxon>
        <taxon>Craniata</taxon>
        <taxon>Vertebrata</taxon>
        <taxon>Euteleostomi</taxon>
        <taxon>Actinopterygii</taxon>
        <taxon>Neopterygii</taxon>
        <taxon>Teleostei</taxon>
        <taxon>Ostariophysi</taxon>
        <taxon>Cypriniformes</taxon>
        <taxon>Cyprinidae</taxon>
        <taxon>Labeoninae</taxon>
        <taxon>Labeonini</taxon>
        <taxon>Cirrhinus</taxon>
    </lineage>
</organism>
<gene>
    <name evidence="2" type="ORF">QQF64_013620</name>
</gene>
<feature type="domain" description="DUF5641" evidence="1">
    <location>
        <begin position="6"/>
        <end position="96"/>
    </location>
</feature>
<sequence>MLNWRHWRHSQLLAEHFWRHFLKYYLPDLQARQKWKTEKKTLEIGDVVLIVDPQLPWALWPVGRVIQTFPGADGRVQTASVDIKGRTYTRGINQISDINLW</sequence>
<evidence type="ECO:0000259" key="1">
    <source>
        <dbReference type="Pfam" id="PF18701"/>
    </source>
</evidence>
<dbReference type="PANTHER" id="PTHR47331">
    <property type="entry name" value="PHD-TYPE DOMAIN-CONTAINING PROTEIN"/>
    <property type="match status" value="1"/>
</dbReference>
<reference evidence="2 3" key="1">
    <citation type="submission" date="2023-09" db="EMBL/GenBank/DDBJ databases">
        <authorList>
            <person name="Wang M."/>
        </authorList>
    </citation>
    <scope>NUCLEOTIDE SEQUENCE [LARGE SCALE GENOMIC DNA]</scope>
    <source>
        <strain evidence="2">GT-2023</strain>
        <tissue evidence="2">Liver</tissue>
    </source>
</reference>